<feature type="chain" id="PRO_5038100551" evidence="8">
    <location>
        <begin position="27"/>
        <end position="429"/>
    </location>
</feature>
<reference evidence="10" key="1">
    <citation type="journal article" date="2021" name="PeerJ">
        <title>Extensive microbial diversity within the chicken gut microbiome revealed by metagenomics and culture.</title>
        <authorList>
            <person name="Gilroy R."/>
            <person name="Ravi A."/>
            <person name="Getino M."/>
            <person name="Pursley I."/>
            <person name="Horton D.L."/>
            <person name="Alikhan N.F."/>
            <person name="Baker D."/>
            <person name="Gharbi K."/>
            <person name="Hall N."/>
            <person name="Watson M."/>
            <person name="Adriaenssens E.M."/>
            <person name="Foster-Nyarko E."/>
            <person name="Jarju S."/>
            <person name="Secka A."/>
            <person name="Antonio M."/>
            <person name="Oren A."/>
            <person name="Chaudhuri R.R."/>
            <person name="La Ragione R."/>
            <person name="Hildebrand F."/>
            <person name="Pallen M.J."/>
        </authorList>
    </citation>
    <scope>NUCLEOTIDE SEQUENCE</scope>
    <source>
        <strain evidence="10">CHK171-7178</strain>
    </source>
</reference>
<protein>
    <submittedName>
        <fullName evidence="10">S8 family peptidase</fullName>
    </submittedName>
</protein>
<comment type="caution">
    <text evidence="10">The sequence shown here is derived from an EMBL/GenBank/DDBJ whole genome shotgun (WGS) entry which is preliminary data.</text>
</comment>
<evidence type="ECO:0000256" key="5">
    <source>
        <dbReference type="ARBA" id="ARBA00022825"/>
    </source>
</evidence>
<feature type="active site" description="Charge relay system" evidence="6">
    <location>
        <position position="190"/>
    </location>
</feature>
<dbReference type="InterPro" id="IPR015500">
    <property type="entry name" value="Peptidase_S8_subtilisin-rel"/>
</dbReference>
<feature type="signal peptide" evidence="8">
    <location>
        <begin position="1"/>
        <end position="26"/>
    </location>
</feature>
<dbReference type="InterPro" id="IPR050131">
    <property type="entry name" value="Peptidase_S8_subtilisin-like"/>
</dbReference>
<evidence type="ECO:0000313" key="10">
    <source>
        <dbReference type="EMBL" id="HJF34220.1"/>
    </source>
</evidence>
<evidence type="ECO:0000256" key="6">
    <source>
        <dbReference type="PROSITE-ProRule" id="PRU01240"/>
    </source>
</evidence>
<proteinExistence type="inferred from homology"/>
<keyword evidence="2 6" id="KW-0645">Protease</keyword>
<dbReference type="CDD" id="cd07477">
    <property type="entry name" value="Peptidases_S8_Subtilisin_subset"/>
    <property type="match status" value="1"/>
</dbReference>
<dbReference type="GO" id="GO:0004252">
    <property type="term" value="F:serine-type endopeptidase activity"/>
    <property type="evidence" value="ECO:0007669"/>
    <property type="project" value="UniProtKB-UniRule"/>
</dbReference>
<dbReference type="Proteomes" id="UP000698173">
    <property type="component" value="Unassembled WGS sequence"/>
</dbReference>
<dbReference type="InterPro" id="IPR036852">
    <property type="entry name" value="Peptidase_S8/S53_dom_sf"/>
</dbReference>
<feature type="domain" description="Peptidase S8/S53" evidence="9">
    <location>
        <begin position="144"/>
        <end position="405"/>
    </location>
</feature>
<dbReference type="EMBL" id="DYWT01000311">
    <property type="protein sequence ID" value="HJF34220.1"/>
    <property type="molecule type" value="Genomic_DNA"/>
</dbReference>
<dbReference type="PROSITE" id="PS00136">
    <property type="entry name" value="SUBTILASE_ASP"/>
    <property type="match status" value="1"/>
</dbReference>
<name>A0A921G2E5_SPOPS</name>
<keyword evidence="3" id="KW-0479">Metal-binding</keyword>
<evidence type="ECO:0000256" key="8">
    <source>
        <dbReference type="SAM" id="SignalP"/>
    </source>
</evidence>
<keyword evidence="5 6" id="KW-0720">Serine protease</keyword>
<organism evidence="10 11">
    <name type="scientific">Sporosarcina psychrophila</name>
    <name type="common">Bacillus psychrophilus</name>
    <dbReference type="NCBI Taxonomy" id="1476"/>
    <lineage>
        <taxon>Bacteria</taxon>
        <taxon>Bacillati</taxon>
        <taxon>Bacillota</taxon>
        <taxon>Bacilli</taxon>
        <taxon>Bacillales</taxon>
        <taxon>Caryophanaceae</taxon>
        <taxon>Sporosarcina</taxon>
    </lineage>
</organism>
<keyword evidence="8" id="KW-0732">Signal</keyword>
<dbReference type="InterPro" id="IPR000209">
    <property type="entry name" value="Peptidase_S8/S53_dom"/>
</dbReference>
<dbReference type="Pfam" id="PF00082">
    <property type="entry name" value="Peptidase_S8"/>
    <property type="match status" value="1"/>
</dbReference>
<keyword evidence="4 6" id="KW-0378">Hydrolase</keyword>
<dbReference type="InterPro" id="IPR034202">
    <property type="entry name" value="Subtilisin_Carlsberg-like"/>
</dbReference>
<dbReference type="PRINTS" id="PR00723">
    <property type="entry name" value="SUBTILISIN"/>
</dbReference>
<dbReference type="PROSITE" id="PS00138">
    <property type="entry name" value="SUBTILASE_SER"/>
    <property type="match status" value="1"/>
</dbReference>
<comment type="similarity">
    <text evidence="1 6 7">Belongs to the peptidase S8 family.</text>
</comment>
<dbReference type="PANTHER" id="PTHR43806:SF11">
    <property type="entry name" value="CEREVISIN-RELATED"/>
    <property type="match status" value="1"/>
</dbReference>
<dbReference type="InterPro" id="IPR023827">
    <property type="entry name" value="Peptidase_S8_Asp-AS"/>
</dbReference>
<dbReference type="GO" id="GO:0046872">
    <property type="term" value="F:metal ion binding"/>
    <property type="evidence" value="ECO:0007669"/>
    <property type="project" value="UniProtKB-KW"/>
</dbReference>
<evidence type="ECO:0000256" key="3">
    <source>
        <dbReference type="ARBA" id="ARBA00022723"/>
    </source>
</evidence>
<evidence type="ECO:0000256" key="7">
    <source>
        <dbReference type="RuleBase" id="RU003355"/>
    </source>
</evidence>
<evidence type="ECO:0000313" key="11">
    <source>
        <dbReference type="Proteomes" id="UP000698173"/>
    </source>
</evidence>
<dbReference type="Gene3D" id="3.40.50.200">
    <property type="entry name" value="Peptidase S8/S53 domain"/>
    <property type="match status" value="1"/>
</dbReference>
<evidence type="ECO:0000256" key="1">
    <source>
        <dbReference type="ARBA" id="ARBA00011073"/>
    </source>
</evidence>
<dbReference type="AlphaFoldDB" id="A0A921G2E5"/>
<reference evidence="10" key="2">
    <citation type="submission" date="2021-09" db="EMBL/GenBank/DDBJ databases">
        <authorList>
            <person name="Gilroy R."/>
        </authorList>
    </citation>
    <scope>NUCLEOTIDE SEQUENCE</scope>
    <source>
        <strain evidence="10">CHK171-7178</strain>
    </source>
</reference>
<dbReference type="PROSITE" id="PS00137">
    <property type="entry name" value="SUBTILASE_HIS"/>
    <property type="match status" value="1"/>
</dbReference>
<dbReference type="SUPFAM" id="SSF52743">
    <property type="entry name" value="Subtilisin-like"/>
    <property type="match status" value="1"/>
</dbReference>
<dbReference type="GO" id="GO:0006508">
    <property type="term" value="P:proteolysis"/>
    <property type="evidence" value="ECO:0007669"/>
    <property type="project" value="UniProtKB-KW"/>
</dbReference>
<evidence type="ECO:0000259" key="9">
    <source>
        <dbReference type="Pfam" id="PF00082"/>
    </source>
</evidence>
<sequence length="429" mass="45398">MKKSMKLIASTVFAACMLIPATGVGAQDDFKDFKEKQMSQRGETFRVMIETTGLAEVTAAQEGLEIRNQFDTNLFTTDVTEKEFSFLQNMPNLKVEKVPVLSIQIDPSSLKISDEVDAAAASQSIPWGIKAIYNDNNLSQTAGGNNIRIAVLDTGVNVKHADLYYNAEQCKDFTQAPALVNGSCTDNQGHGTHVAGTALGEGGDDRRGVYGVAPSAKLWAYKVLGDNGTGYADDIANAIRHVADQASAQGVKAVINMSLGSNGEASLITNAVNYAYSKGVLIVAAAGNDGYAEGSIDYPAALPNTIAVANLENKIENGTYRVADSSSRGVTRTAGDYVIQKFDVEISAPGTAIFSAWNNGGYATISGTSMATPHVAGLAAKVWAENPGYTNVQLRTNLQNRAKANDIRSGYYAGTGDDIASGFGFARVR</sequence>
<feature type="active site" description="Charge relay system" evidence="6">
    <location>
        <position position="369"/>
    </location>
</feature>
<dbReference type="PROSITE" id="PS51892">
    <property type="entry name" value="SUBTILASE"/>
    <property type="match status" value="1"/>
</dbReference>
<accession>A0A921G2E5</accession>
<gene>
    <name evidence="10" type="ORF">K8V56_20855</name>
</gene>
<dbReference type="InterPro" id="IPR022398">
    <property type="entry name" value="Peptidase_S8_His-AS"/>
</dbReference>
<evidence type="ECO:0000256" key="2">
    <source>
        <dbReference type="ARBA" id="ARBA00022670"/>
    </source>
</evidence>
<evidence type="ECO:0000256" key="4">
    <source>
        <dbReference type="ARBA" id="ARBA00022801"/>
    </source>
</evidence>
<dbReference type="PANTHER" id="PTHR43806">
    <property type="entry name" value="PEPTIDASE S8"/>
    <property type="match status" value="1"/>
</dbReference>
<feature type="active site" description="Charge relay system" evidence="6">
    <location>
        <position position="153"/>
    </location>
</feature>
<dbReference type="InterPro" id="IPR023828">
    <property type="entry name" value="Peptidase_S8_Ser-AS"/>
</dbReference>